<feature type="domain" description="ATPase AAA-type core" evidence="2">
    <location>
        <begin position="258"/>
        <end position="396"/>
    </location>
</feature>
<dbReference type="CDD" id="cd00267">
    <property type="entry name" value="ABC_ATPase"/>
    <property type="match status" value="1"/>
</dbReference>
<protein>
    <submittedName>
        <fullName evidence="3">AAA family ATPase</fullName>
    </submittedName>
</protein>
<name>A0ABY3WC07_9MICC</name>
<evidence type="ECO:0000259" key="2">
    <source>
        <dbReference type="Pfam" id="PF13304"/>
    </source>
</evidence>
<organism evidence="3 4">
    <name type="scientific">Arthrobacter sulfonylureivorans</name>
    <dbReference type="NCBI Taxonomy" id="2486855"/>
    <lineage>
        <taxon>Bacteria</taxon>
        <taxon>Bacillati</taxon>
        <taxon>Actinomycetota</taxon>
        <taxon>Actinomycetes</taxon>
        <taxon>Micrococcales</taxon>
        <taxon>Micrococcaceae</taxon>
        <taxon>Arthrobacter</taxon>
    </lineage>
</organism>
<keyword evidence="4" id="KW-1185">Reference proteome</keyword>
<proteinExistence type="predicted"/>
<evidence type="ECO:0000259" key="1">
    <source>
        <dbReference type="Pfam" id="PF13175"/>
    </source>
</evidence>
<dbReference type="InterPro" id="IPR003959">
    <property type="entry name" value="ATPase_AAA_core"/>
</dbReference>
<dbReference type="RefSeq" id="WP_241914186.1">
    <property type="nucleotide sequence ID" value="NZ_CP093326.1"/>
</dbReference>
<dbReference type="InterPro" id="IPR027417">
    <property type="entry name" value="P-loop_NTPase"/>
</dbReference>
<feature type="domain" description="Endonuclease GajA/Old nuclease/RecF-like AAA" evidence="1">
    <location>
        <begin position="1"/>
        <end position="51"/>
    </location>
</feature>
<evidence type="ECO:0000313" key="3">
    <source>
        <dbReference type="EMBL" id="UNK46088.1"/>
    </source>
</evidence>
<dbReference type="InterPro" id="IPR041685">
    <property type="entry name" value="AAA_GajA/Old/RecF-like"/>
</dbReference>
<dbReference type="Gene3D" id="3.40.50.300">
    <property type="entry name" value="P-loop containing nucleotide triphosphate hydrolases"/>
    <property type="match status" value="1"/>
</dbReference>
<sequence length="634" mass="71153">MRLTSVEIHRFKSVDDSGSFELEPDVTALVGKNESGKTAALQALYRVNPVDSGYPKSFDALRDYPRGDYNEDEADGNIAKVSPVTATFSLDEQDEDVVAKQFGAKTLKSNVITVSRRYDKEPMILSVEIDELAMVRHFISAAGIDEKKYGTGTSVATILERLQEDSEVTPAAELGNRLESMDFNAEVHTFLAQRVPKFVYFDEWGTIGDDIPLNRLLEDEEELSPSERTALSLLRVAKADAGRFTEENYTRRKASMEGAANSLTRKLFKYWSQNKDLRVNLDVDMRRVEVESITNNQGRQIAQFDFDPYLKIGVFNNRHQVTLDIGQRSRGFLWFFSFLAAFSEYARDKSPKIILLDEPGLSLHATAQADLLRYIEEELAPHHQVIYATHSPFMIDPSHIERCRTVEDQEEEGTKITADVLRAGQETMFPLLAAIGVDLAQTLLIGPHQLLVEGPSDLLYLTIMSEAVKTRTENTEAGLDPRWSVVPAGGIEKMPAFISLFTGSNLNIAAMIDVAAKGNQRLDEIIAKGLIDHASIVRLTEFTGTREADIEDLFDRSWYLRLLEESGIGTFTPDKLNSGRIMVQVERILGKKFDHYHPASLLSRNPALVDKLPDEDIARFADLFARINRLLPAE</sequence>
<dbReference type="PANTHER" id="PTHR43581:SF3">
    <property type="entry name" value="AAA+ ATPASE DOMAIN-CONTAINING PROTEIN"/>
    <property type="match status" value="1"/>
</dbReference>
<dbReference type="Pfam" id="PF13175">
    <property type="entry name" value="AAA_15"/>
    <property type="match status" value="1"/>
</dbReference>
<evidence type="ECO:0000313" key="4">
    <source>
        <dbReference type="Proteomes" id="UP000829069"/>
    </source>
</evidence>
<dbReference type="PANTHER" id="PTHR43581">
    <property type="entry name" value="ATP/GTP PHOSPHATASE"/>
    <property type="match status" value="1"/>
</dbReference>
<dbReference type="Proteomes" id="UP000829069">
    <property type="component" value="Chromosome"/>
</dbReference>
<dbReference type="SUPFAM" id="SSF52540">
    <property type="entry name" value="P-loop containing nucleoside triphosphate hydrolases"/>
    <property type="match status" value="1"/>
</dbReference>
<reference evidence="3 4" key="1">
    <citation type="submission" date="2022-03" db="EMBL/GenBank/DDBJ databases">
        <title>Isotopic signatures of nitrous oxide derived from detoxification processes.</title>
        <authorList>
            <person name="Behrendt U."/>
            <person name="Buchen C."/>
            <person name="Well R."/>
            <person name="Ulrich A."/>
            <person name="Rohe L."/>
            <person name="Kolb S."/>
            <person name="Schloter M."/>
            <person name="Horn M.A."/>
            <person name="Augustin J."/>
        </authorList>
    </citation>
    <scope>NUCLEOTIDE SEQUENCE [LARGE SCALE GENOMIC DNA]</scope>
    <source>
        <strain evidence="3 4">S4-C24</strain>
    </source>
</reference>
<dbReference type="InterPro" id="IPR051396">
    <property type="entry name" value="Bact_Antivir_Def_Nuclease"/>
</dbReference>
<gene>
    <name evidence="3" type="ORF">MNQ99_01535</name>
</gene>
<dbReference type="EMBL" id="CP093326">
    <property type="protein sequence ID" value="UNK46088.1"/>
    <property type="molecule type" value="Genomic_DNA"/>
</dbReference>
<accession>A0ABY3WC07</accession>
<dbReference type="Pfam" id="PF13304">
    <property type="entry name" value="AAA_21"/>
    <property type="match status" value="1"/>
</dbReference>